<dbReference type="SUPFAM" id="SSF50249">
    <property type="entry name" value="Nucleic acid-binding proteins"/>
    <property type="match status" value="1"/>
</dbReference>
<dbReference type="GO" id="GO:0003697">
    <property type="term" value="F:single-stranded DNA binding"/>
    <property type="evidence" value="ECO:0007669"/>
    <property type="project" value="InterPro"/>
</dbReference>
<evidence type="ECO:0000256" key="3">
    <source>
        <dbReference type="SAM" id="MobiDB-lite"/>
    </source>
</evidence>
<gene>
    <name evidence="4" type="ORF">H6P81_020889</name>
</gene>
<dbReference type="PANTHER" id="PTHR10302:SF18">
    <property type="entry name" value="PROTEIN OSB1, MITOCHONDRIAL"/>
    <property type="match status" value="1"/>
</dbReference>
<evidence type="ECO:0000256" key="1">
    <source>
        <dbReference type="ARBA" id="ARBA00023125"/>
    </source>
</evidence>
<evidence type="ECO:0000313" key="4">
    <source>
        <dbReference type="EMBL" id="KAG9440724.1"/>
    </source>
</evidence>
<reference evidence="4 5" key="1">
    <citation type="submission" date="2021-07" db="EMBL/GenBank/DDBJ databases">
        <title>The Aristolochia fimbriata genome: insights into angiosperm evolution, floral development and chemical biosynthesis.</title>
        <authorList>
            <person name="Jiao Y."/>
        </authorList>
    </citation>
    <scope>NUCLEOTIDE SEQUENCE [LARGE SCALE GENOMIC DNA]</scope>
    <source>
        <strain evidence="4">IBCAS-2021</strain>
        <tissue evidence="4">Leaf</tissue>
    </source>
</reference>
<dbReference type="GO" id="GO:0006264">
    <property type="term" value="P:mitochondrial DNA replication"/>
    <property type="evidence" value="ECO:0007669"/>
    <property type="project" value="TreeGrafter"/>
</dbReference>
<evidence type="ECO:0000256" key="2">
    <source>
        <dbReference type="PROSITE-ProRule" id="PRU00252"/>
    </source>
</evidence>
<dbReference type="InterPro" id="IPR012340">
    <property type="entry name" value="NA-bd_OB-fold"/>
</dbReference>
<name>A0AAV7DXJ8_ARIFI</name>
<organism evidence="4 5">
    <name type="scientific">Aristolochia fimbriata</name>
    <name type="common">White veined hardy Dutchman's pipe vine</name>
    <dbReference type="NCBI Taxonomy" id="158543"/>
    <lineage>
        <taxon>Eukaryota</taxon>
        <taxon>Viridiplantae</taxon>
        <taxon>Streptophyta</taxon>
        <taxon>Embryophyta</taxon>
        <taxon>Tracheophyta</taxon>
        <taxon>Spermatophyta</taxon>
        <taxon>Magnoliopsida</taxon>
        <taxon>Magnoliidae</taxon>
        <taxon>Piperales</taxon>
        <taxon>Aristolochiaceae</taxon>
        <taxon>Aristolochia</taxon>
    </lineage>
</organism>
<proteinExistence type="predicted"/>
<accession>A0AAV7DXJ8</accession>
<sequence length="315" mass="35946">MSGFARGVAGNRLSFVVRRCSPFSADYKFFIPFVSSSASYSSFYERDSDGGSWVYRRSLQLRRPPTISLRRRLVNSVSLIGSVVREVKVCNRKHGELGVHTMLELKSPRESGAPLRILLLISGDWAKISLRYLKPNDFITVSGHLSCYEKISDTGKPELFHKVVVKEWNYVSHRDKYQTAHESKCLVENKETNTATESSDENIGESSDENIEESSDAKVAVPGSSTAEDSRKDRLYLWQLFFANPHEWWDNRNCKINPKSPDFKHKDTKECLWISRSDPPWIKQQLQRLDEQMAGSGHKVCSRSSSRLSLGKFTI</sequence>
<keyword evidence="5" id="KW-1185">Reference proteome</keyword>
<feature type="region of interest" description="Disordered" evidence="3">
    <location>
        <begin position="188"/>
        <end position="225"/>
    </location>
</feature>
<comment type="caution">
    <text evidence="4">The sequence shown here is derived from an EMBL/GenBank/DDBJ whole genome shotgun (WGS) entry which is preliminary data.</text>
</comment>
<protein>
    <submittedName>
        <fullName evidence="4">Uncharacterized protein</fullName>
    </submittedName>
</protein>
<dbReference type="PROSITE" id="PS50935">
    <property type="entry name" value="SSB"/>
    <property type="match status" value="1"/>
</dbReference>
<dbReference type="Proteomes" id="UP000825729">
    <property type="component" value="Unassembled WGS sequence"/>
</dbReference>
<dbReference type="PANTHER" id="PTHR10302">
    <property type="entry name" value="SINGLE-STRANDED DNA-BINDING PROTEIN"/>
    <property type="match status" value="1"/>
</dbReference>
<keyword evidence="1 2" id="KW-0238">DNA-binding</keyword>
<dbReference type="GO" id="GO:0042645">
    <property type="term" value="C:mitochondrial nucleoid"/>
    <property type="evidence" value="ECO:0007669"/>
    <property type="project" value="TreeGrafter"/>
</dbReference>
<dbReference type="EMBL" id="JAINDJ010000008">
    <property type="protein sequence ID" value="KAG9440724.1"/>
    <property type="molecule type" value="Genomic_DNA"/>
</dbReference>
<dbReference type="InterPro" id="IPR011344">
    <property type="entry name" value="ssDNA-bd"/>
</dbReference>
<evidence type="ECO:0000313" key="5">
    <source>
        <dbReference type="Proteomes" id="UP000825729"/>
    </source>
</evidence>
<dbReference type="InterPro" id="IPR000424">
    <property type="entry name" value="Primosome_PriB/ssb"/>
</dbReference>
<feature type="compositionally biased region" description="Acidic residues" evidence="3">
    <location>
        <begin position="198"/>
        <end position="214"/>
    </location>
</feature>
<dbReference type="AlphaFoldDB" id="A0AAV7DXJ8"/>